<evidence type="ECO:0000313" key="1">
    <source>
        <dbReference type="EMBL" id="KAH3897346.1"/>
    </source>
</evidence>
<comment type="caution">
    <text evidence="1">The sequence shown here is derived from an EMBL/GenBank/DDBJ whole genome shotgun (WGS) entry which is preliminary data.</text>
</comment>
<keyword evidence="2" id="KW-1185">Reference proteome</keyword>
<dbReference type="EMBL" id="JAIWYP010000001">
    <property type="protein sequence ID" value="KAH3897346.1"/>
    <property type="molecule type" value="Genomic_DNA"/>
</dbReference>
<reference evidence="1" key="2">
    <citation type="submission" date="2020-11" db="EMBL/GenBank/DDBJ databases">
        <authorList>
            <person name="McCartney M.A."/>
            <person name="Auch B."/>
            <person name="Kono T."/>
            <person name="Mallez S."/>
            <person name="Becker A."/>
            <person name="Gohl D.M."/>
            <person name="Silverstein K.A.T."/>
            <person name="Koren S."/>
            <person name="Bechman K.B."/>
            <person name="Herman A."/>
            <person name="Abrahante J.E."/>
            <person name="Garbe J."/>
        </authorList>
    </citation>
    <scope>NUCLEOTIDE SEQUENCE</scope>
    <source>
        <strain evidence="1">Duluth1</strain>
        <tissue evidence="1">Whole animal</tissue>
    </source>
</reference>
<accession>A0A9D4SA16</accession>
<organism evidence="1 2">
    <name type="scientific">Dreissena polymorpha</name>
    <name type="common">Zebra mussel</name>
    <name type="synonym">Mytilus polymorpha</name>
    <dbReference type="NCBI Taxonomy" id="45954"/>
    <lineage>
        <taxon>Eukaryota</taxon>
        <taxon>Metazoa</taxon>
        <taxon>Spiralia</taxon>
        <taxon>Lophotrochozoa</taxon>
        <taxon>Mollusca</taxon>
        <taxon>Bivalvia</taxon>
        <taxon>Autobranchia</taxon>
        <taxon>Heteroconchia</taxon>
        <taxon>Euheterodonta</taxon>
        <taxon>Imparidentia</taxon>
        <taxon>Neoheterodontei</taxon>
        <taxon>Myida</taxon>
        <taxon>Dreissenoidea</taxon>
        <taxon>Dreissenidae</taxon>
        <taxon>Dreissena</taxon>
    </lineage>
</organism>
<dbReference type="AlphaFoldDB" id="A0A9D4SA16"/>
<dbReference type="Proteomes" id="UP000828390">
    <property type="component" value="Unassembled WGS sequence"/>
</dbReference>
<proteinExistence type="predicted"/>
<sequence>MSKINESPTVLLSLHCFFTCQDFQSDGTLEKPSNEVNRLSVMPERDILPNKC</sequence>
<protein>
    <submittedName>
        <fullName evidence="1">Uncharacterized protein</fullName>
    </submittedName>
</protein>
<name>A0A9D4SA16_DREPO</name>
<gene>
    <name evidence="1" type="ORF">DPMN_021534</name>
</gene>
<reference evidence="1" key="1">
    <citation type="journal article" date="2019" name="bioRxiv">
        <title>The Genome of the Zebra Mussel, Dreissena polymorpha: A Resource for Invasive Species Research.</title>
        <authorList>
            <person name="McCartney M.A."/>
            <person name="Auch B."/>
            <person name="Kono T."/>
            <person name="Mallez S."/>
            <person name="Zhang Y."/>
            <person name="Obille A."/>
            <person name="Becker A."/>
            <person name="Abrahante J.E."/>
            <person name="Garbe J."/>
            <person name="Badalamenti J.P."/>
            <person name="Herman A."/>
            <person name="Mangelson H."/>
            <person name="Liachko I."/>
            <person name="Sullivan S."/>
            <person name="Sone E.D."/>
            <person name="Koren S."/>
            <person name="Silverstein K.A.T."/>
            <person name="Beckman K.B."/>
            <person name="Gohl D.M."/>
        </authorList>
    </citation>
    <scope>NUCLEOTIDE SEQUENCE</scope>
    <source>
        <strain evidence="1">Duluth1</strain>
        <tissue evidence="1">Whole animal</tissue>
    </source>
</reference>
<evidence type="ECO:0000313" key="2">
    <source>
        <dbReference type="Proteomes" id="UP000828390"/>
    </source>
</evidence>